<evidence type="ECO:0000256" key="3">
    <source>
        <dbReference type="ARBA" id="ARBA00022781"/>
    </source>
</evidence>
<dbReference type="GO" id="GO:0016787">
    <property type="term" value="F:hydrolase activity"/>
    <property type="evidence" value="ECO:0007669"/>
    <property type="project" value="UniProtKB-KW"/>
</dbReference>
<dbReference type="InterPro" id="IPR020781">
    <property type="entry name" value="ATPase_OSCP/d_CS"/>
</dbReference>
<keyword evidence="4 7" id="KW-0406">Ion transport</keyword>
<dbReference type="KEGG" id="ark:D6B99_13470"/>
<dbReference type="HAMAP" id="MF_01416">
    <property type="entry name" value="ATP_synth_delta_bact"/>
    <property type="match status" value="1"/>
</dbReference>
<keyword evidence="5 7" id="KW-0472">Membrane</keyword>
<comment type="similarity">
    <text evidence="7">Belongs to the ATPase delta chain family.</text>
</comment>
<dbReference type="NCBIfam" id="TIGR01145">
    <property type="entry name" value="ATP_synt_delta"/>
    <property type="match status" value="1"/>
</dbReference>
<dbReference type="Gene3D" id="1.10.520.20">
    <property type="entry name" value="N-terminal domain of the delta subunit of the F1F0-ATP synthase"/>
    <property type="match status" value="1"/>
</dbReference>
<dbReference type="EMBL" id="CP032489">
    <property type="protein sequence ID" value="AYD48523.1"/>
    <property type="molecule type" value="Genomic_DNA"/>
</dbReference>
<keyword evidence="7" id="KW-0139">CF(1)</keyword>
<keyword evidence="9" id="KW-1185">Reference proteome</keyword>
<name>A0A386HRU8_9BACT</name>
<reference evidence="8 9" key="1">
    <citation type="submission" date="2018-09" db="EMBL/GenBank/DDBJ databases">
        <title>Arachidicoccus sp. nov., a bacterium isolated from soil.</title>
        <authorList>
            <person name="Weon H.-Y."/>
            <person name="Kwon S.-W."/>
            <person name="Lee S.A."/>
        </authorList>
    </citation>
    <scope>NUCLEOTIDE SEQUENCE [LARGE SCALE GENOMIC DNA]</scope>
    <source>
        <strain evidence="8 9">KIS59-12</strain>
    </source>
</reference>
<keyword evidence="3 7" id="KW-0375">Hydrogen ion transport</keyword>
<dbReference type="InterPro" id="IPR026015">
    <property type="entry name" value="ATP_synth_OSCP/delta_N_sf"/>
</dbReference>
<keyword evidence="6 7" id="KW-0066">ATP synthesis</keyword>
<dbReference type="GO" id="GO:0046933">
    <property type="term" value="F:proton-transporting ATP synthase activity, rotational mechanism"/>
    <property type="evidence" value="ECO:0007669"/>
    <property type="project" value="UniProtKB-UniRule"/>
</dbReference>
<dbReference type="PRINTS" id="PR00125">
    <property type="entry name" value="ATPASEDELTA"/>
</dbReference>
<evidence type="ECO:0000256" key="6">
    <source>
        <dbReference type="ARBA" id="ARBA00023310"/>
    </source>
</evidence>
<evidence type="ECO:0000256" key="5">
    <source>
        <dbReference type="ARBA" id="ARBA00023136"/>
    </source>
</evidence>
<evidence type="ECO:0000313" key="8">
    <source>
        <dbReference type="EMBL" id="AYD48523.1"/>
    </source>
</evidence>
<evidence type="ECO:0000256" key="7">
    <source>
        <dbReference type="HAMAP-Rule" id="MF_01416"/>
    </source>
</evidence>
<keyword evidence="2 7" id="KW-0813">Transport</keyword>
<sequence>MQNPRLSAVYAKSLADLAIEKKSLDAVYNDMQFIKSVCTASSEFVQLLKSPIIFADKKQAILTDITKGKISDLTAAFNTLLIKKGREGYLPQIADAFIEQYNIINGINSVKVTTATPLSEKNKQSILAKLKTEVGFDKVELETSVDPELIGGFVLEFNNNLVDASVARDLRDIKKQFQQNLYVQNIK</sequence>
<gene>
    <name evidence="7 8" type="primary">atpH</name>
    <name evidence="8" type="ORF">D6B99_13470</name>
</gene>
<organism evidence="8 9">
    <name type="scientific">Arachidicoccus soli</name>
    <dbReference type="NCBI Taxonomy" id="2341117"/>
    <lineage>
        <taxon>Bacteria</taxon>
        <taxon>Pseudomonadati</taxon>
        <taxon>Bacteroidota</taxon>
        <taxon>Chitinophagia</taxon>
        <taxon>Chitinophagales</taxon>
        <taxon>Chitinophagaceae</taxon>
        <taxon>Arachidicoccus</taxon>
    </lineage>
</organism>
<accession>A0A386HRU8</accession>
<protein>
    <recommendedName>
        <fullName evidence="7">ATP synthase subunit delta</fullName>
    </recommendedName>
    <alternativeName>
        <fullName evidence="7">ATP synthase F(1) sector subunit delta</fullName>
    </alternativeName>
    <alternativeName>
        <fullName evidence="7">F-type ATPase subunit delta</fullName>
        <shortName evidence="7">F-ATPase subunit delta</shortName>
    </alternativeName>
</protein>
<dbReference type="AlphaFoldDB" id="A0A386HRU8"/>
<dbReference type="Proteomes" id="UP000266118">
    <property type="component" value="Chromosome"/>
</dbReference>
<comment type="function">
    <text evidence="7">F(1)F(0) ATP synthase produces ATP from ADP in the presence of a proton or sodium gradient. F-type ATPases consist of two structural domains, F(1) containing the extramembraneous catalytic core and F(0) containing the membrane proton channel, linked together by a central stalk and a peripheral stalk. During catalysis, ATP synthesis in the catalytic domain of F(1) is coupled via a rotary mechanism of the central stalk subunits to proton translocation.</text>
</comment>
<dbReference type="GO" id="GO:0005886">
    <property type="term" value="C:plasma membrane"/>
    <property type="evidence" value="ECO:0007669"/>
    <property type="project" value="UniProtKB-SubCell"/>
</dbReference>
<comment type="function">
    <text evidence="7">This protein is part of the stalk that links CF(0) to CF(1). It either transmits conformational changes from CF(0) to CF(1) or is implicated in proton conduction.</text>
</comment>
<dbReference type="PANTHER" id="PTHR11910">
    <property type="entry name" value="ATP SYNTHASE DELTA CHAIN"/>
    <property type="match status" value="1"/>
</dbReference>
<dbReference type="GO" id="GO:0045259">
    <property type="term" value="C:proton-transporting ATP synthase complex"/>
    <property type="evidence" value="ECO:0007669"/>
    <property type="project" value="UniProtKB-KW"/>
</dbReference>
<dbReference type="SUPFAM" id="SSF47928">
    <property type="entry name" value="N-terminal domain of the delta subunit of the F1F0-ATP synthase"/>
    <property type="match status" value="1"/>
</dbReference>
<dbReference type="OrthoDB" id="9802471at2"/>
<dbReference type="RefSeq" id="WP_119989357.1">
    <property type="nucleotide sequence ID" value="NZ_CP032489.1"/>
</dbReference>
<dbReference type="PROSITE" id="PS00389">
    <property type="entry name" value="ATPASE_DELTA"/>
    <property type="match status" value="1"/>
</dbReference>
<evidence type="ECO:0000256" key="4">
    <source>
        <dbReference type="ARBA" id="ARBA00023065"/>
    </source>
</evidence>
<evidence type="ECO:0000313" key="9">
    <source>
        <dbReference type="Proteomes" id="UP000266118"/>
    </source>
</evidence>
<evidence type="ECO:0000256" key="1">
    <source>
        <dbReference type="ARBA" id="ARBA00004370"/>
    </source>
</evidence>
<keyword evidence="7" id="KW-1003">Cell membrane</keyword>
<comment type="subcellular location">
    <subcellularLocation>
        <location evidence="7">Cell membrane</location>
        <topology evidence="7">Peripheral membrane protein</topology>
    </subcellularLocation>
    <subcellularLocation>
        <location evidence="1">Membrane</location>
    </subcellularLocation>
</comment>
<evidence type="ECO:0000256" key="2">
    <source>
        <dbReference type="ARBA" id="ARBA00022448"/>
    </source>
</evidence>
<dbReference type="Pfam" id="PF00213">
    <property type="entry name" value="OSCP"/>
    <property type="match status" value="1"/>
</dbReference>
<proteinExistence type="inferred from homology"/>
<dbReference type="InterPro" id="IPR000711">
    <property type="entry name" value="ATPase_OSCP/dsu"/>
</dbReference>
<keyword evidence="8" id="KW-0378">Hydrolase</keyword>